<evidence type="ECO:0008006" key="3">
    <source>
        <dbReference type="Google" id="ProtNLM"/>
    </source>
</evidence>
<dbReference type="EMBL" id="CP017561">
    <property type="protein sequence ID" value="APA85191.1"/>
    <property type="molecule type" value="Genomic_DNA"/>
</dbReference>
<evidence type="ECO:0000313" key="2">
    <source>
        <dbReference type="EMBL" id="APA85191.1"/>
    </source>
</evidence>
<reference evidence="2" key="1">
    <citation type="submission" date="2016-09" db="EMBL/GenBank/DDBJ databases">
        <title>The Complete Genome of Burkholderia sprentiae wsm5005.</title>
        <authorList>
            <person name="De Meyer S."/>
            <person name="Wang P."/>
            <person name="Terpolilli J."/>
        </authorList>
    </citation>
    <scope>NUCLEOTIDE SEQUENCE [LARGE SCALE GENOMIC DNA]</scope>
    <source>
        <strain evidence="2">WSM5005</strain>
    </source>
</reference>
<feature type="region of interest" description="Disordered" evidence="1">
    <location>
        <begin position="1"/>
        <end position="25"/>
    </location>
</feature>
<protein>
    <recommendedName>
        <fullName evidence="3">Alpha/beta hydrolase</fullName>
    </recommendedName>
</protein>
<accession>A0A1I9YFV8</accession>
<feature type="compositionally biased region" description="Basic and acidic residues" evidence="1">
    <location>
        <begin position="1"/>
        <end position="13"/>
    </location>
</feature>
<proteinExistence type="predicted"/>
<dbReference type="STRING" id="754502.BJG93_07185"/>
<dbReference type="AlphaFoldDB" id="A0A1I9YFV8"/>
<gene>
    <name evidence="2" type="ORF">BJG93_07185</name>
</gene>
<name>A0A1I9YFV8_9BURK</name>
<evidence type="ECO:0000256" key="1">
    <source>
        <dbReference type="SAM" id="MobiDB-lite"/>
    </source>
</evidence>
<sequence>MACGFEGHDRDRQGCGAPRSAREARPLPVEFAGLGHAPQMQDPNAFHKALLDGLAAVPANR</sequence>
<organism evidence="2">
    <name type="scientific">Paraburkholderia sprentiae WSM5005</name>
    <dbReference type="NCBI Taxonomy" id="754502"/>
    <lineage>
        <taxon>Bacteria</taxon>
        <taxon>Pseudomonadati</taxon>
        <taxon>Pseudomonadota</taxon>
        <taxon>Betaproteobacteria</taxon>
        <taxon>Burkholderiales</taxon>
        <taxon>Burkholderiaceae</taxon>
        <taxon>Paraburkholderia</taxon>
    </lineage>
</organism>